<keyword evidence="3" id="KW-1185">Reference proteome</keyword>
<organism evidence="2 3">
    <name type="scientific">Euplotes crassus</name>
    <dbReference type="NCBI Taxonomy" id="5936"/>
    <lineage>
        <taxon>Eukaryota</taxon>
        <taxon>Sar</taxon>
        <taxon>Alveolata</taxon>
        <taxon>Ciliophora</taxon>
        <taxon>Intramacronucleata</taxon>
        <taxon>Spirotrichea</taxon>
        <taxon>Hypotrichia</taxon>
        <taxon>Euplotida</taxon>
        <taxon>Euplotidae</taxon>
        <taxon>Moneuplotes</taxon>
    </lineage>
</organism>
<dbReference type="Proteomes" id="UP001295684">
    <property type="component" value="Unassembled WGS sequence"/>
</dbReference>
<evidence type="ECO:0000256" key="1">
    <source>
        <dbReference type="SAM" id="MobiDB-lite"/>
    </source>
</evidence>
<sequence>MASQTCLSSLLEMYLISHILDKEKQENCSDKIGSDRHTGKKSKLIILKNKKLTNKRTHIKNELKFAQEVINQFRIKTNEAEDSRRERLAKKKIGKGKMLSLFAKKDKDKNKTNKLANRLNSVKEAPTSIYERIYSCKNAKSSLPPPNDPSSNYISKIT</sequence>
<gene>
    <name evidence="2" type="ORF">ECRASSUSDP1_LOCUS3578</name>
</gene>
<dbReference type="EMBL" id="CAMPGE010003421">
    <property type="protein sequence ID" value="CAI2362256.1"/>
    <property type="molecule type" value="Genomic_DNA"/>
</dbReference>
<reference evidence="2" key="1">
    <citation type="submission" date="2023-07" db="EMBL/GenBank/DDBJ databases">
        <authorList>
            <consortium name="AG Swart"/>
            <person name="Singh M."/>
            <person name="Singh A."/>
            <person name="Seah K."/>
            <person name="Emmerich C."/>
        </authorList>
    </citation>
    <scope>NUCLEOTIDE SEQUENCE</scope>
    <source>
        <strain evidence="2">DP1</strain>
    </source>
</reference>
<protein>
    <submittedName>
        <fullName evidence="2">Uncharacterized protein</fullName>
    </submittedName>
</protein>
<name>A0AAD1U5B4_EUPCR</name>
<dbReference type="AlphaFoldDB" id="A0AAD1U5B4"/>
<evidence type="ECO:0000313" key="3">
    <source>
        <dbReference type="Proteomes" id="UP001295684"/>
    </source>
</evidence>
<evidence type="ECO:0000313" key="2">
    <source>
        <dbReference type="EMBL" id="CAI2362256.1"/>
    </source>
</evidence>
<feature type="region of interest" description="Disordered" evidence="1">
    <location>
        <begin position="138"/>
        <end position="158"/>
    </location>
</feature>
<proteinExistence type="predicted"/>
<comment type="caution">
    <text evidence="2">The sequence shown here is derived from an EMBL/GenBank/DDBJ whole genome shotgun (WGS) entry which is preliminary data.</text>
</comment>
<accession>A0AAD1U5B4</accession>